<organism evidence="1 2">
    <name type="scientific">Propionibacterium ruminifibrarum</name>
    <dbReference type="NCBI Taxonomy" id="1962131"/>
    <lineage>
        <taxon>Bacteria</taxon>
        <taxon>Bacillati</taxon>
        <taxon>Actinomycetota</taxon>
        <taxon>Actinomycetes</taxon>
        <taxon>Propionibacteriales</taxon>
        <taxon>Propionibacteriaceae</taxon>
        <taxon>Propionibacterium</taxon>
    </lineage>
</organism>
<proteinExistence type="predicted"/>
<accession>A0A375I5Y2</accession>
<keyword evidence="2" id="KW-1185">Reference proteome</keyword>
<dbReference type="Proteomes" id="UP000265962">
    <property type="component" value="Unassembled WGS sequence"/>
</dbReference>
<name>A0A375I5Y2_9ACTN</name>
<gene>
    <name evidence="1" type="ORF">PROPJV5_2204</name>
</gene>
<reference evidence="2" key="1">
    <citation type="submission" date="2018-02" db="EMBL/GenBank/DDBJ databases">
        <authorList>
            <person name="Hornung B."/>
        </authorList>
    </citation>
    <scope>NUCLEOTIDE SEQUENCE [LARGE SCALE GENOMIC DNA]</scope>
</reference>
<dbReference type="AlphaFoldDB" id="A0A375I5Y2"/>
<dbReference type="EMBL" id="OMOH01000010">
    <property type="protein sequence ID" value="SPF69243.1"/>
    <property type="molecule type" value="Genomic_DNA"/>
</dbReference>
<evidence type="ECO:0000313" key="1">
    <source>
        <dbReference type="EMBL" id="SPF69243.1"/>
    </source>
</evidence>
<dbReference type="RefSeq" id="WP_119716339.1">
    <property type="nucleotide sequence ID" value="NZ_OMOH01000010.1"/>
</dbReference>
<protein>
    <recommendedName>
        <fullName evidence="3">DNA-binding protein</fullName>
    </recommendedName>
</protein>
<dbReference type="OrthoDB" id="3680625at2"/>
<sequence length="175" mass="18530">MAGPEEVRTQEEVRAQQAALYGAPLADVLGQCGATLGLNQAGLARLLGISAPMLSQLINARRIKIANPVAAARLTRMVTLASDVREGRLTVAAALGQLEADNATEISATTLTTHLHRTTASQVQELFRATASASDYLRAAELVRPLSAEIADLLQVFGAERLDRAEAFVRSRGLG</sequence>
<evidence type="ECO:0000313" key="2">
    <source>
        <dbReference type="Proteomes" id="UP000265962"/>
    </source>
</evidence>
<evidence type="ECO:0008006" key="3">
    <source>
        <dbReference type="Google" id="ProtNLM"/>
    </source>
</evidence>